<protein>
    <recommendedName>
        <fullName evidence="4">Bcl2-associated agonist of cell death</fullName>
    </recommendedName>
</protein>
<dbReference type="GO" id="GO:0006915">
    <property type="term" value="P:apoptotic process"/>
    <property type="evidence" value="ECO:0007669"/>
    <property type="project" value="InterPro"/>
</dbReference>
<comment type="caution">
    <text evidence="2">The sequence shown here is derived from an EMBL/GenBank/DDBJ whole genome shotgun (WGS) entry which is preliminary data.</text>
</comment>
<feature type="compositionally biased region" description="Basic and acidic residues" evidence="1">
    <location>
        <begin position="89"/>
        <end position="111"/>
    </location>
</feature>
<sequence>MQNDQDAKHHQHERAKTCHKVAIELLARIFSPPKQSDVTMADMYISDPESDTPEDGQGKPEATKETLFGNTLKIPSHQPPGKLSSRHRVNSEDQTCRRAESHPQDSEHGENDFFSDAPFRTRSRSAPPALWAAKKYGQQLRRMSDEFDSMLDQRGMRRVESAGTTRQMRTSRSWFASLFSHRETDGDAGTGFTASDTRTAE</sequence>
<dbReference type="PANTHER" id="PTHR28540">
    <property type="entry name" value="BCL2-ASSOCIATED AGONIST OF CELL DEATH"/>
    <property type="match status" value="1"/>
</dbReference>
<dbReference type="AlphaFoldDB" id="A0AAV6FHZ0"/>
<proteinExistence type="predicted"/>
<dbReference type="Proteomes" id="UP000823561">
    <property type="component" value="Chromosome 24"/>
</dbReference>
<evidence type="ECO:0000256" key="1">
    <source>
        <dbReference type="SAM" id="MobiDB-lite"/>
    </source>
</evidence>
<dbReference type="PANTHER" id="PTHR28540:SF1">
    <property type="entry name" value="BCL2-ASSOCIATED AGONIST OF CELL DEATH"/>
    <property type="match status" value="1"/>
</dbReference>
<keyword evidence="3" id="KW-1185">Reference proteome</keyword>
<name>A0AAV6FHZ0_9TELE</name>
<evidence type="ECO:0008006" key="4">
    <source>
        <dbReference type="Google" id="ProtNLM"/>
    </source>
</evidence>
<gene>
    <name evidence="2" type="ORF">AALO_G00298450</name>
</gene>
<evidence type="ECO:0000313" key="3">
    <source>
        <dbReference type="Proteomes" id="UP000823561"/>
    </source>
</evidence>
<organism evidence="2 3">
    <name type="scientific">Alosa alosa</name>
    <name type="common">allis shad</name>
    <dbReference type="NCBI Taxonomy" id="278164"/>
    <lineage>
        <taxon>Eukaryota</taxon>
        <taxon>Metazoa</taxon>
        <taxon>Chordata</taxon>
        <taxon>Craniata</taxon>
        <taxon>Vertebrata</taxon>
        <taxon>Euteleostomi</taxon>
        <taxon>Actinopterygii</taxon>
        <taxon>Neopterygii</taxon>
        <taxon>Teleostei</taxon>
        <taxon>Clupei</taxon>
        <taxon>Clupeiformes</taxon>
        <taxon>Clupeoidei</taxon>
        <taxon>Clupeidae</taxon>
        <taxon>Alosa</taxon>
    </lineage>
</organism>
<dbReference type="Pfam" id="PF10514">
    <property type="entry name" value="Bcl-2_BAD"/>
    <property type="match status" value="1"/>
</dbReference>
<evidence type="ECO:0000313" key="2">
    <source>
        <dbReference type="EMBL" id="KAG5260962.1"/>
    </source>
</evidence>
<reference evidence="2" key="1">
    <citation type="submission" date="2020-10" db="EMBL/GenBank/DDBJ databases">
        <title>Chromosome-scale genome assembly of the Allis shad, Alosa alosa.</title>
        <authorList>
            <person name="Margot Z."/>
            <person name="Christophe K."/>
            <person name="Cabau C."/>
            <person name="Louis A."/>
            <person name="Berthelot C."/>
            <person name="Parey E."/>
            <person name="Roest Crollius H."/>
            <person name="Montfort J."/>
            <person name="Robinson-Rechavi M."/>
            <person name="Bucao C."/>
            <person name="Bouchez O."/>
            <person name="Gislard M."/>
            <person name="Lluch J."/>
            <person name="Milhes M."/>
            <person name="Lampietro C."/>
            <person name="Lopez Roques C."/>
            <person name="Donnadieu C."/>
            <person name="Braasch I."/>
            <person name="Desvignes T."/>
            <person name="Postlethwait J."/>
            <person name="Bobe J."/>
            <person name="Guiguen Y."/>
        </authorList>
    </citation>
    <scope>NUCLEOTIDE SEQUENCE</scope>
    <source>
        <strain evidence="2">M-15738</strain>
        <tissue evidence="2">Blood</tissue>
    </source>
</reference>
<dbReference type="InterPro" id="IPR018868">
    <property type="entry name" value="BAD"/>
</dbReference>
<dbReference type="EMBL" id="JADWDJ010000024">
    <property type="protein sequence ID" value="KAG5260962.1"/>
    <property type="molecule type" value="Genomic_DNA"/>
</dbReference>
<feature type="region of interest" description="Disordered" evidence="1">
    <location>
        <begin position="31"/>
        <end position="126"/>
    </location>
</feature>
<accession>A0AAV6FHZ0</accession>